<evidence type="ECO:0000313" key="13">
    <source>
        <dbReference type="Proteomes" id="UP001152321"/>
    </source>
</evidence>
<dbReference type="SUPFAM" id="SSF53335">
    <property type="entry name" value="S-adenosyl-L-methionine-dependent methyltransferases"/>
    <property type="match status" value="1"/>
</dbReference>
<dbReference type="Gene3D" id="3.40.50.150">
    <property type="entry name" value="Vaccinia Virus protein VP39"/>
    <property type="match status" value="1"/>
</dbReference>
<dbReference type="CDD" id="cd02440">
    <property type="entry name" value="AdoMet_MTases"/>
    <property type="match status" value="1"/>
</dbReference>
<evidence type="ECO:0000256" key="4">
    <source>
        <dbReference type="ARBA" id="ARBA00013346"/>
    </source>
</evidence>
<dbReference type="InterPro" id="IPR000682">
    <property type="entry name" value="PCMT"/>
</dbReference>
<dbReference type="Pfam" id="PF01135">
    <property type="entry name" value="PCMT"/>
    <property type="match status" value="1"/>
</dbReference>
<accession>A0ABT6DHM8</accession>
<keyword evidence="7" id="KW-0808">Transferase</keyword>
<dbReference type="EMBL" id="JANRMI010000002">
    <property type="protein sequence ID" value="MDG0816009.1"/>
    <property type="molecule type" value="Genomic_DNA"/>
</dbReference>
<evidence type="ECO:0000256" key="11">
    <source>
        <dbReference type="ARBA" id="ARBA00031350"/>
    </source>
</evidence>
<keyword evidence="8" id="KW-0949">S-adenosyl-L-methionine</keyword>
<evidence type="ECO:0000256" key="10">
    <source>
        <dbReference type="ARBA" id="ARBA00031323"/>
    </source>
</evidence>
<comment type="subcellular location">
    <subcellularLocation>
        <location evidence="1">Cytoplasm</location>
    </subcellularLocation>
</comment>
<organism evidence="12 13">
    <name type="scientific">Bdellovibrio svalbardensis</name>
    <dbReference type="NCBI Taxonomy" id="2972972"/>
    <lineage>
        <taxon>Bacteria</taxon>
        <taxon>Pseudomonadati</taxon>
        <taxon>Bdellovibrionota</taxon>
        <taxon>Bdellovibrionia</taxon>
        <taxon>Bdellovibrionales</taxon>
        <taxon>Pseudobdellovibrionaceae</taxon>
        <taxon>Bdellovibrio</taxon>
    </lineage>
</organism>
<reference evidence="12" key="1">
    <citation type="submission" date="2022-08" db="EMBL/GenBank/DDBJ databases">
        <title>Novel Bdellovibrio Species Isolated from Svalbard: Designation Bdellovibrio svalbardensis.</title>
        <authorList>
            <person name="Mitchell R.J."/>
            <person name="Choi S.Y."/>
        </authorList>
    </citation>
    <scope>NUCLEOTIDE SEQUENCE</scope>
    <source>
        <strain evidence="12">PAP01</strain>
    </source>
</reference>
<sequence length="230" mass="25798">MDSRLDTYQNALLKKSLPLSERVVEAYYAYPRHLFLTEYSHEEAYEDDPLSIFEKPPFVSAASQPSLVLRILDLMEFAEGQRVFELGSGSGWNAALISYLIGKSGQLITTEIIPEVAQRAQKILRERHVTNVKVLNVDGFDGLSAEGPFDRIILTAGSTEFPLKLFNSLNEGGLMAFVHKRVGFGDFLELIKKHDHKPEVKISIPCNFESVVRDNGIAKNKESRLQDGTL</sequence>
<keyword evidence="6" id="KW-0489">Methyltransferase</keyword>
<gene>
    <name evidence="12" type="ORF">NWE73_06525</name>
</gene>
<proteinExistence type="inferred from homology"/>
<name>A0ABT6DHM8_9BACT</name>
<dbReference type="Proteomes" id="UP001152321">
    <property type="component" value="Unassembled WGS sequence"/>
</dbReference>
<evidence type="ECO:0000313" key="12">
    <source>
        <dbReference type="EMBL" id="MDG0816009.1"/>
    </source>
</evidence>
<keyword evidence="13" id="KW-1185">Reference proteome</keyword>
<dbReference type="PANTHER" id="PTHR11579">
    <property type="entry name" value="PROTEIN-L-ISOASPARTATE O-METHYLTRANSFERASE"/>
    <property type="match status" value="1"/>
</dbReference>
<dbReference type="RefSeq" id="WP_277577487.1">
    <property type="nucleotide sequence ID" value="NZ_JANRMI010000002.1"/>
</dbReference>
<keyword evidence="5" id="KW-0963">Cytoplasm</keyword>
<evidence type="ECO:0000256" key="3">
    <source>
        <dbReference type="ARBA" id="ARBA00011890"/>
    </source>
</evidence>
<evidence type="ECO:0000256" key="5">
    <source>
        <dbReference type="ARBA" id="ARBA00022490"/>
    </source>
</evidence>
<evidence type="ECO:0000256" key="8">
    <source>
        <dbReference type="ARBA" id="ARBA00022691"/>
    </source>
</evidence>
<dbReference type="EC" id="2.1.1.77" evidence="3"/>
<dbReference type="PANTHER" id="PTHR11579:SF0">
    <property type="entry name" value="PROTEIN-L-ISOASPARTATE(D-ASPARTATE) O-METHYLTRANSFERASE"/>
    <property type="match status" value="1"/>
</dbReference>
<comment type="caution">
    <text evidence="12">The sequence shown here is derived from an EMBL/GenBank/DDBJ whole genome shotgun (WGS) entry which is preliminary data.</text>
</comment>
<evidence type="ECO:0000256" key="6">
    <source>
        <dbReference type="ARBA" id="ARBA00022603"/>
    </source>
</evidence>
<evidence type="ECO:0000256" key="1">
    <source>
        <dbReference type="ARBA" id="ARBA00004496"/>
    </source>
</evidence>
<evidence type="ECO:0000256" key="9">
    <source>
        <dbReference type="ARBA" id="ARBA00030757"/>
    </source>
</evidence>
<evidence type="ECO:0000256" key="7">
    <source>
        <dbReference type="ARBA" id="ARBA00022679"/>
    </source>
</evidence>
<comment type="similarity">
    <text evidence="2">Belongs to the methyltransferase superfamily. L-isoaspartyl/D-aspartyl protein methyltransferase family.</text>
</comment>
<evidence type="ECO:0000256" key="2">
    <source>
        <dbReference type="ARBA" id="ARBA00005369"/>
    </source>
</evidence>
<protein>
    <recommendedName>
        <fullName evidence="4">Protein-L-isoaspartate O-methyltransferase</fullName>
        <ecNumber evidence="3">2.1.1.77</ecNumber>
    </recommendedName>
    <alternativeName>
        <fullName evidence="11">L-isoaspartyl protein carboxyl methyltransferase</fullName>
    </alternativeName>
    <alternativeName>
        <fullName evidence="9">Protein L-isoaspartyl methyltransferase</fullName>
    </alternativeName>
    <alternativeName>
        <fullName evidence="10">Protein-beta-aspartate methyltransferase</fullName>
    </alternativeName>
</protein>
<dbReference type="InterPro" id="IPR029063">
    <property type="entry name" value="SAM-dependent_MTases_sf"/>
</dbReference>